<gene>
    <name evidence="5" type="ORF">ESB13_19800</name>
</gene>
<dbReference type="PROSITE" id="PS00211">
    <property type="entry name" value="ABC_TRANSPORTER_1"/>
    <property type="match status" value="1"/>
</dbReference>
<dbReference type="PANTHER" id="PTHR42781:SF4">
    <property type="entry name" value="SPERMIDINE_PUTRESCINE IMPORT ATP-BINDING PROTEIN POTA"/>
    <property type="match status" value="1"/>
</dbReference>
<reference evidence="5 6" key="1">
    <citation type="submission" date="2019-01" db="EMBL/GenBank/DDBJ databases">
        <title>Filimonas sp. strain TTM-71.</title>
        <authorList>
            <person name="Chen W.-M."/>
        </authorList>
    </citation>
    <scope>NUCLEOTIDE SEQUENCE [LARGE SCALE GENOMIC DNA]</scope>
    <source>
        <strain evidence="5 6">TTM-71</strain>
    </source>
</reference>
<dbReference type="GO" id="GO:0005524">
    <property type="term" value="F:ATP binding"/>
    <property type="evidence" value="ECO:0007669"/>
    <property type="project" value="UniProtKB-KW"/>
</dbReference>
<evidence type="ECO:0000256" key="1">
    <source>
        <dbReference type="ARBA" id="ARBA00022448"/>
    </source>
</evidence>
<evidence type="ECO:0000259" key="4">
    <source>
        <dbReference type="PROSITE" id="PS50893"/>
    </source>
</evidence>
<dbReference type="Pfam" id="PF00005">
    <property type="entry name" value="ABC_tran"/>
    <property type="match status" value="1"/>
</dbReference>
<evidence type="ECO:0000313" key="6">
    <source>
        <dbReference type="Proteomes" id="UP000290545"/>
    </source>
</evidence>
<dbReference type="OrthoDB" id="9802264at2"/>
<dbReference type="GO" id="GO:0016887">
    <property type="term" value="F:ATP hydrolysis activity"/>
    <property type="evidence" value="ECO:0007669"/>
    <property type="project" value="InterPro"/>
</dbReference>
<keyword evidence="1" id="KW-0813">Transport</keyword>
<dbReference type="EMBL" id="SDHZ01000004">
    <property type="protein sequence ID" value="RXK81185.1"/>
    <property type="molecule type" value="Genomic_DNA"/>
</dbReference>
<evidence type="ECO:0000256" key="2">
    <source>
        <dbReference type="ARBA" id="ARBA00022741"/>
    </source>
</evidence>
<keyword evidence="6" id="KW-1185">Reference proteome</keyword>
<dbReference type="SUPFAM" id="SSF52540">
    <property type="entry name" value="P-loop containing nucleoside triphosphate hydrolases"/>
    <property type="match status" value="1"/>
</dbReference>
<dbReference type="InterPro" id="IPR003439">
    <property type="entry name" value="ABC_transporter-like_ATP-bd"/>
</dbReference>
<sequence length="323" mass="35817">MNFLEVSGVSKKAGKTFELEPLSFDLPRFRKLAIAGETGSGKSTLLKMIAGWISSDTGEIRFEGTRLKKIPDEKLIPGHPGIAYLSQHFELANFLTVEQVLSYANELSEAEAATVYEICRIDHLLERRTDQLSGGEKQRIALARLLVNAPRLLLLDEPFSNLDMIHKNLLKTVLHDVGEQLGITGILVSHDPQDTLSWADELIVLRAGAIVQQGTPQQLFHQPADTYVAGLFGKYNLLPVHTALPGLPPAQETKTHYMIRPVHLKITGDGWPAIVQQVRFFGNYEELDITTGDLQLLVHCDTGTARKGDTIRLSASPNNIWQL</sequence>
<dbReference type="InterPro" id="IPR008995">
    <property type="entry name" value="Mo/tungstate-bd_C_term_dom"/>
</dbReference>
<dbReference type="InterPro" id="IPR003593">
    <property type="entry name" value="AAA+_ATPase"/>
</dbReference>
<protein>
    <submittedName>
        <fullName evidence="5">ABC transporter ATP-binding protein</fullName>
    </submittedName>
</protein>
<dbReference type="PANTHER" id="PTHR42781">
    <property type="entry name" value="SPERMIDINE/PUTRESCINE IMPORT ATP-BINDING PROTEIN POTA"/>
    <property type="match status" value="1"/>
</dbReference>
<dbReference type="InterPro" id="IPR050093">
    <property type="entry name" value="ABC_SmlMolc_Importer"/>
</dbReference>
<keyword evidence="2" id="KW-0547">Nucleotide-binding</keyword>
<accession>A0A4Q1D2A3</accession>
<dbReference type="AlphaFoldDB" id="A0A4Q1D2A3"/>
<dbReference type="Proteomes" id="UP000290545">
    <property type="component" value="Unassembled WGS sequence"/>
</dbReference>
<dbReference type="SMART" id="SM00382">
    <property type="entry name" value="AAA"/>
    <property type="match status" value="1"/>
</dbReference>
<dbReference type="InterPro" id="IPR017871">
    <property type="entry name" value="ABC_transporter-like_CS"/>
</dbReference>
<proteinExistence type="predicted"/>
<dbReference type="Gene3D" id="3.40.50.300">
    <property type="entry name" value="P-loop containing nucleotide triphosphate hydrolases"/>
    <property type="match status" value="1"/>
</dbReference>
<dbReference type="SUPFAM" id="SSF50331">
    <property type="entry name" value="MOP-like"/>
    <property type="match status" value="1"/>
</dbReference>
<dbReference type="InterPro" id="IPR027417">
    <property type="entry name" value="P-loop_NTPase"/>
</dbReference>
<name>A0A4Q1D2A3_9BACT</name>
<evidence type="ECO:0000313" key="5">
    <source>
        <dbReference type="EMBL" id="RXK81185.1"/>
    </source>
</evidence>
<feature type="domain" description="ABC transporter" evidence="4">
    <location>
        <begin position="4"/>
        <end position="232"/>
    </location>
</feature>
<organism evidence="5 6">
    <name type="scientific">Filimonas effusa</name>
    <dbReference type="NCBI Taxonomy" id="2508721"/>
    <lineage>
        <taxon>Bacteria</taxon>
        <taxon>Pseudomonadati</taxon>
        <taxon>Bacteroidota</taxon>
        <taxon>Chitinophagia</taxon>
        <taxon>Chitinophagales</taxon>
        <taxon>Chitinophagaceae</taxon>
        <taxon>Filimonas</taxon>
    </lineage>
</organism>
<evidence type="ECO:0000256" key="3">
    <source>
        <dbReference type="ARBA" id="ARBA00022840"/>
    </source>
</evidence>
<comment type="caution">
    <text evidence="5">The sequence shown here is derived from an EMBL/GenBank/DDBJ whole genome shotgun (WGS) entry which is preliminary data.</text>
</comment>
<dbReference type="PROSITE" id="PS50893">
    <property type="entry name" value="ABC_TRANSPORTER_2"/>
    <property type="match status" value="1"/>
</dbReference>
<keyword evidence="3 5" id="KW-0067">ATP-binding</keyword>
<dbReference type="RefSeq" id="WP_129005439.1">
    <property type="nucleotide sequence ID" value="NZ_SDHZ01000004.1"/>
</dbReference>